<reference evidence="2 3" key="1">
    <citation type="submission" date="2019-12" db="EMBL/GenBank/DDBJ databases">
        <title>Hymenobacter sp. HMF4947 Genome sequencing and assembly.</title>
        <authorList>
            <person name="Kang H."/>
            <person name="Cha I."/>
            <person name="Kim H."/>
            <person name="Joh K."/>
        </authorList>
    </citation>
    <scope>NUCLEOTIDE SEQUENCE [LARGE SCALE GENOMIC DNA]</scope>
    <source>
        <strain evidence="2 3">HMF4947</strain>
    </source>
</reference>
<evidence type="ECO:0000313" key="3">
    <source>
        <dbReference type="Proteomes" id="UP000441336"/>
    </source>
</evidence>
<dbReference type="EMBL" id="WQKZ01000001">
    <property type="protein sequence ID" value="MVN74934.1"/>
    <property type="molecule type" value="Genomic_DNA"/>
</dbReference>
<evidence type="ECO:0000256" key="1">
    <source>
        <dbReference type="SAM" id="MobiDB-lite"/>
    </source>
</evidence>
<organism evidence="2 3">
    <name type="scientific">Hymenobacter ginkgonis</name>
    <dbReference type="NCBI Taxonomy" id="2682976"/>
    <lineage>
        <taxon>Bacteria</taxon>
        <taxon>Pseudomonadati</taxon>
        <taxon>Bacteroidota</taxon>
        <taxon>Cytophagia</taxon>
        <taxon>Cytophagales</taxon>
        <taxon>Hymenobacteraceae</taxon>
        <taxon>Hymenobacter</taxon>
    </lineage>
</organism>
<evidence type="ECO:0000313" key="2">
    <source>
        <dbReference type="EMBL" id="MVN74934.1"/>
    </source>
</evidence>
<dbReference type="RefSeq" id="WP_157561707.1">
    <property type="nucleotide sequence ID" value="NZ_WQKZ01000001.1"/>
</dbReference>
<name>A0A7K1T948_9BACT</name>
<sequence>MQWSQIIIRKWQQAISWLQEGEPTPPYPLTPDEWAHMLAQEQEEELAQQYEQPMPMPMPMPKQRGLALPQKNWAISPQLS</sequence>
<comment type="caution">
    <text evidence="2">The sequence shown here is derived from an EMBL/GenBank/DDBJ whole genome shotgun (WGS) entry which is preliminary data.</text>
</comment>
<dbReference type="AlphaFoldDB" id="A0A7K1T948"/>
<gene>
    <name evidence="2" type="ORF">GO988_01200</name>
</gene>
<keyword evidence="3" id="KW-1185">Reference proteome</keyword>
<feature type="region of interest" description="Disordered" evidence="1">
    <location>
        <begin position="53"/>
        <end position="80"/>
    </location>
</feature>
<proteinExistence type="predicted"/>
<protein>
    <submittedName>
        <fullName evidence="2">Uncharacterized protein</fullName>
    </submittedName>
</protein>
<accession>A0A7K1T948</accession>
<dbReference type="Proteomes" id="UP000441336">
    <property type="component" value="Unassembled WGS sequence"/>
</dbReference>